<comment type="caution">
    <text evidence="3">The sequence shown here is derived from an EMBL/GenBank/DDBJ whole genome shotgun (WGS) entry which is preliminary data.</text>
</comment>
<reference evidence="3 4" key="1">
    <citation type="journal article" date="2023" name="Sci. Data">
        <title>Genome assembly of the Korean intertidal mud-creeper Batillaria attramentaria.</title>
        <authorList>
            <person name="Patra A.K."/>
            <person name="Ho P.T."/>
            <person name="Jun S."/>
            <person name="Lee S.J."/>
            <person name="Kim Y."/>
            <person name="Won Y.J."/>
        </authorList>
    </citation>
    <scope>NUCLEOTIDE SEQUENCE [LARGE SCALE GENOMIC DNA]</scope>
    <source>
        <strain evidence="3">Wonlab-2016</strain>
    </source>
</reference>
<keyword evidence="4" id="KW-1185">Reference proteome</keyword>
<feature type="chain" id="PRO_5044760954" description="Secreted protein" evidence="2">
    <location>
        <begin position="18"/>
        <end position="100"/>
    </location>
</feature>
<accession>A0ABD0L8W2</accession>
<dbReference type="AlphaFoldDB" id="A0ABD0L8W2"/>
<organism evidence="3 4">
    <name type="scientific">Batillaria attramentaria</name>
    <dbReference type="NCBI Taxonomy" id="370345"/>
    <lineage>
        <taxon>Eukaryota</taxon>
        <taxon>Metazoa</taxon>
        <taxon>Spiralia</taxon>
        <taxon>Lophotrochozoa</taxon>
        <taxon>Mollusca</taxon>
        <taxon>Gastropoda</taxon>
        <taxon>Caenogastropoda</taxon>
        <taxon>Sorbeoconcha</taxon>
        <taxon>Cerithioidea</taxon>
        <taxon>Batillariidae</taxon>
        <taxon>Batillaria</taxon>
    </lineage>
</organism>
<evidence type="ECO:0000313" key="4">
    <source>
        <dbReference type="Proteomes" id="UP001519460"/>
    </source>
</evidence>
<evidence type="ECO:0008006" key="5">
    <source>
        <dbReference type="Google" id="ProtNLM"/>
    </source>
</evidence>
<dbReference type="Proteomes" id="UP001519460">
    <property type="component" value="Unassembled WGS sequence"/>
</dbReference>
<protein>
    <recommendedName>
        <fullName evidence="5">Secreted protein</fullName>
    </recommendedName>
</protein>
<evidence type="ECO:0000256" key="1">
    <source>
        <dbReference type="SAM" id="MobiDB-lite"/>
    </source>
</evidence>
<feature type="region of interest" description="Disordered" evidence="1">
    <location>
        <begin position="73"/>
        <end position="100"/>
    </location>
</feature>
<keyword evidence="2" id="KW-0732">Signal</keyword>
<name>A0ABD0L8W2_9CAEN</name>
<feature type="compositionally biased region" description="Basic residues" evidence="1">
    <location>
        <begin position="90"/>
        <end position="100"/>
    </location>
</feature>
<evidence type="ECO:0000313" key="3">
    <source>
        <dbReference type="EMBL" id="KAK7495818.1"/>
    </source>
</evidence>
<feature type="compositionally biased region" description="Polar residues" evidence="1">
    <location>
        <begin position="73"/>
        <end position="87"/>
    </location>
</feature>
<gene>
    <name evidence="3" type="ORF">BaRGS_00012808</name>
</gene>
<proteinExistence type="predicted"/>
<evidence type="ECO:0000256" key="2">
    <source>
        <dbReference type="SAM" id="SignalP"/>
    </source>
</evidence>
<feature type="signal peptide" evidence="2">
    <location>
        <begin position="1"/>
        <end position="17"/>
    </location>
</feature>
<dbReference type="EMBL" id="JACVVK020000071">
    <property type="protein sequence ID" value="KAK7495818.1"/>
    <property type="molecule type" value="Genomic_DNA"/>
</dbReference>
<sequence>MKILCFVFLFLLPQTNSHRLLSHRSLSAKQFTGNWKTNTQTPRQREISTLEPFQRHNGQSARFANYTCDNPSNRNTDSALLQSQPLINQHARRPLKRREL</sequence>